<dbReference type="EMBL" id="LVLJ01001294">
    <property type="protein sequence ID" value="OAE30602.1"/>
    <property type="molecule type" value="Genomic_DNA"/>
</dbReference>
<evidence type="ECO:0000256" key="1">
    <source>
        <dbReference type="SAM" id="Coils"/>
    </source>
</evidence>
<organism evidence="3 4">
    <name type="scientific">Marchantia polymorpha subsp. ruderalis</name>
    <dbReference type="NCBI Taxonomy" id="1480154"/>
    <lineage>
        <taxon>Eukaryota</taxon>
        <taxon>Viridiplantae</taxon>
        <taxon>Streptophyta</taxon>
        <taxon>Embryophyta</taxon>
        <taxon>Marchantiophyta</taxon>
        <taxon>Marchantiopsida</taxon>
        <taxon>Marchantiidae</taxon>
        <taxon>Marchantiales</taxon>
        <taxon>Marchantiaceae</taxon>
        <taxon>Marchantia</taxon>
    </lineage>
</organism>
<evidence type="ECO:0000313" key="3">
    <source>
        <dbReference type="EMBL" id="OAE30602.1"/>
    </source>
</evidence>
<feature type="region of interest" description="Disordered" evidence="2">
    <location>
        <begin position="60"/>
        <end position="85"/>
    </location>
</feature>
<reference evidence="3" key="1">
    <citation type="submission" date="2016-03" db="EMBL/GenBank/DDBJ databases">
        <title>Mechanisms controlling the formation of the plant cell surface in tip-growing cells are functionally conserved among land plants.</title>
        <authorList>
            <person name="Honkanen S."/>
            <person name="Jones V.A."/>
            <person name="Morieri G."/>
            <person name="Champion C."/>
            <person name="Hetherington A.J."/>
            <person name="Kelly S."/>
            <person name="Saint-Marcoux D."/>
            <person name="Proust H."/>
            <person name="Prescott H."/>
            <person name="Dolan L."/>
        </authorList>
    </citation>
    <scope>NUCLEOTIDE SEQUENCE [LARGE SCALE GENOMIC DNA]</scope>
    <source>
        <tissue evidence="3">Whole gametophyte</tissue>
    </source>
</reference>
<evidence type="ECO:0000256" key="2">
    <source>
        <dbReference type="SAM" id="MobiDB-lite"/>
    </source>
</evidence>
<protein>
    <submittedName>
        <fullName evidence="3">Uncharacterized protein</fullName>
    </submittedName>
</protein>
<dbReference type="AlphaFoldDB" id="A0A176WE16"/>
<keyword evidence="4" id="KW-1185">Reference proteome</keyword>
<sequence>MRWRDGRRRSGNCNKSQFQSRLITVPEFAFEGLFPQSSDQQMCVLKARPLAIPVEDLPKEAKEERVDTEVETSDLNPEPLGQPIVYTPSGKKCLEEPAELSDTEEDPTSLEELEDRVVEDVGRTLIKQQPAPSSQVSSGTVILDNNQDPSAEEPKLVGLSAADMLNKQVIPLLRYLDAELAAKAKELAKCEATWSLEFEQMEKLEADRNKIQSQQSAIEEQLIATEAKLLEVEEKNQELTGQTKEVLTEKRQLARKLDSLLSGLEETKENLSS</sequence>
<evidence type="ECO:0000313" key="4">
    <source>
        <dbReference type="Proteomes" id="UP000077202"/>
    </source>
</evidence>
<comment type="caution">
    <text evidence="3">The sequence shown here is derived from an EMBL/GenBank/DDBJ whole genome shotgun (WGS) entry which is preliminary data.</text>
</comment>
<keyword evidence="1" id="KW-0175">Coiled coil</keyword>
<accession>A0A176WE16</accession>
<dbReference type="Proteomes" id="UP000077202">
    <property type="component" value="Unassembled WGS sequence"/>
</dbReference>
<gene>
    <name evidence="3" type="ORF">AXG93_2909s1050</name>
</gene>
<proteinExistence type="predicted"/>
<feature type="coiled-coil region" evidence="1">
    <location>
        <begin position="201"/>
        <end position="270"/>
    </location>
</feature>
<name>A0A176WE16_MARPO</name>